<dbReference type="eggNOG" id="ENOG502S261">
    <property type="taxonomic scope" value="Eukaryota"/>
</dbReference>
<dbReference type="InParanoid" id="K5X610"/>
<dbReference type="HOGENOM" id="CLU_389301_0_0_1"/>
<protein>
    <recommendedName>
        <fullName evidence="2">C2 domain-containing protein</fullName>
    </recommendedName>
</protein>
<dbReference type="OrthoDB" id="73919at2759"/>
<feature type="compositionally biased region" description="Pro residues" evidence="1">
    <location>
        <begin position="565"/>
        <end position="591"/>
    </location>
</feature>
<evidence type="ECO:0000313" key="3">
    <source>
        <dbReference type="EMBL" id="EKM83316.1"/>
    </source>
</evidence>
<dbReference type="PANTHER" id="PTHR47800:SF5">
    <property type="entry name" value="FER-1-LIKE PROTEIN 6"/>
    <property type="match status" value="1"/>
</dbReference>
<accession>K5X610</accession>
<feature type="domain" description="C2" evidence="2">
    <location>
        <begin position="34"/>
        <end position="151"/>
    </location>
</feature>
<dbReference type="Pfam" id="PF00168">
    <property type="entry name" value="C2"/>
    <property type="match status" value="1"/>
</dbReference>
<dbReference type="InterPro" id="IPR035892">
    <property type="entry name" value="C2_domain_sf"/>
</dbReference>
<dbReference type="SMART" id="SM00239">
    <property type="entry name" value="C2"/>
    <property type="match status" value="1"/>
</dbReference>
<feature type="compositionally biased region" description="Polar residues" evidence="1">
    <location>
        <begin position="511"/>
        <end position="527"/>
    </location>
</feature>
<dbReference type="KEGG" id="abp:AGABI1DRAFT105003"/>
<dbReference type="AlphaFoldDB" id="K5X610"/>
<dbReference type="EMBL" id="JH971386">
    <property type="protein sequence ID" value="EKM83316.1"/>
    <property type="molecule type" value="Genomic_DNA"/>
</dbReference>
<name>K5X610_AGABU</name>
<evidence type="ECO:0000259" key="2">
    <source>
        <dbReference type="PROSITE" id="PS50004"/>
    </source>
</evidence>
<evidence type="ECO:0000313" key="4">
    <source>
        <dbReference type="Proteomes" id="UP000008493"/>
    </source>
</evidence>
<evidence type="ECO:0000256" key="1">
    <source>
        <dbReference type="SAM" id="MobiDB-lite"/>
    </source>
</evidence>
<dbReference type="GeneID" id="18822070"/>
<dbReference type="CDD" id="cd00030">
    <property type="entry name" value="C2"/>
    <property type="match status" value="1"/>
</dbReference>
<proteinExistence type="predicted"/>
<keyword evidence="4" id="KW-1185">Reference proteome</keyword>
<dbReference type="Proteomes" id="UP000008493">
    <property type="component" value="Unassembled WGS sequence"/>
</dbReference>
<organism evidence="3 4">
    <name type="scientific">Agaricus bisporus var. burnettii (strain JB137-S8 / ATCC MYA-4627 / FGSC 10392)</name>
    <name type="common">White button mushroom</name>
    <dbReference type="NCBI Taxonomy" id="597362"/>
    <lineage>
        <taxon>Eukaryota</taxon>
        <taxon>Fungi</taxon>
        <taxon>Dikarya</taxon>
        <taxon>Basidiomycota</taxon>
        <taxon>Agaricomycotina</taxon>
        <taxon>Agaricomycetes</taxon>
        <taxon>Agaricomycetidae</taxon>
        <taxon>Agaricales</taxon>
        <taxon>Agaricineae</taxon>
        <taxon>Agaricaceae</taxon>
        <taxon>Agaricus</taxon>
    </lineage>
</organism>
<feature type="compositionally biased region" description="Polar residues" evidence="1">
    <location>
        <begin position="697"/>
        <end position="709"/>
    </location>
</feature>
<feature type="compositionally biased region" description="Polar residues" evidence="1">
    <location>
        <begin position="473"/>
        <end position="482"/>
    </location>
</feature>
<dbReference type="InterPro" id="IPR000008">
    <property type="entry name" value="C2_dom"/>
</dbReference>
<dbReference type="GO" id="GO:0010628">
    <property type="term" value="P:positive regulation of gene expression"/>
    <property type="evidence" value="ECO:0007669"/>
    <property type="project" value="TreeGrafter"/>
</dbReference>
<gene>
    <name evidence="3" type="ORF">AGABI1DRAFT_105003</name>
</gene>
<reference evidence="4" key="1">
    <citation type="journal article" date="2012" name="Proc. Natl. Acad. Sci. U.S.A.">
        <title>Genome sequence of the button mushroom Agaricus bisporus reveals mechanisms governing adaptation to a humic-rich ecological niche.</title>
        <authorList>
            <person name="Morin E."/>
            <person name="Kohler A."/>
            <person name="Baker A.R."/>
            <person name="Foulongne-Oriol M."/>
            <person name="Lombard V."/>
            <person name="Nagy L.G."/>
            <person name="Ohm R.A."/>
            <person name="Patyshakuliyeva A."/>
            <person name="Brun A."/>
            <person name="Aerts A.L."/>
            <person name="Bailey A.M."/>
            <person name="Billette C."/>
            <person name="Coutinho P.M."/>
            <person name="Deakin G."/>
            <person name="Doddapaneni H."/>
            <person name="Floudas D."/>
            <person name="Grimwood J."/>
            <person name="Hilden K."/>
            <person name="Kuees U."/>
            <person name="LaButti K.M."/>
            <person name="Lapidus A."/>
            <person name="Lindquist E.A."/>
            <person name="Lucas S.M."/>
            <person name="Murat C."/>
            <person name="Riley R.W."/>
            <person name="Salamov A.A."/>
            <person name="Schmutz J."/>
            <person name="Subramanian V."/>
            <person name="Woesten H.A.B."/>
            <person name="Xu J."/>
            <person name="Eastwood D.C."/>
            <person name="Foster G.D."/>
            <person name="Sonnenberg A.S."/>
            <person name="Cullen D."/>
            <person name="de Vries R.P."/>
            <person name="Lundell T."/>
            <person name="Hibbett D.S."/>
            <person name="Henrissat B."/>
            <person name="Burton K.S."/>
            <person name="Kerrigan R.W."/>
            <person name="Challen M.P."/>
            <person name="Grigoriev I.V."/>
            <person name="Martin F."/>
        </authorList>
    </citation>
    <scope>NUCLEOTIDE SEQUENCE [LARGE SCALE GENOMIC DNA]</scope>
    <source>
        <strain evidence="4">JB137-S8 / ATCC MYA-4627 / FGSC 10392</strain>
    </source>
</reference>
<dbReference type="PANTHER" id="PTHR47800">
    <property type="entry name" value="C2 DOMAIN-CONTAINING PROTEIN"/>
    <property type="match status" value="1"/>
</dbReference>
<dbReference type="SUPFAM" id="SSF49562">
    <property type="entry name" value="C2 domain (Calcium/lipid-binding domain, CaLB)"/>
    <property type="match status" value="1"/>
</dbReference>
<dbReference type="RefSeq" id="XP_007327078.1">
    <property type="nucleotide sequence ID" value="XM_007327016.1"/>
</dbReference>
<dbReference type="Gene3D" id="2.60.40.150">
    <property type="entry name" value="C2 domain"/>
    <property type="match status" value="1"/>
</dbReference>
<sequence length="709" mass="77583">MPGGKRNFLSMTTMLQTIEGAVQIAKSKPEPGLYNKFGREGMESDSGVAFVDLEIQFIGASGLPKMDVVGTADPYFIAKIDNRISFVSKVIKNTVAPVWNELWKIKNVPTTATLQVEVMDKDEGTMTDDYIGKFETTVSAGAKEAEIQGPMLRRDRGNFWLKIESTPSSDRDQALTYPYLFNGPIRYSRHCSPTVGLLTNLDEARLYSTWKMYLRGIPIFLSGSPQHWNTKYKAAQNIFQGPASLAVRSGIQAGHRMLYARTATNAYGVITEMTDVVELLHGGVSRPGSANATIQKQHMKRVKPAVYTYIISSDDDSFRFSETGAAFFVDFASKHALHSNCSENVRFSGEFHPRPKGGWKFFSDDIPDNQVEWEFVIDNNSGTYAPDKALLPQLKELMEFNFPGFGICAWDREDERLKESVEDCREYAVKYRGVGKDELQPTADAGEVTLMAQATMKRPSGRDGKDGELNNIDPISQAQGTTGHRKTNSTPSGSSGGASGYFNPPDALASYYSTSSAPNQTPFSNADITIGGGRSSSPLTRDLPPSLRPQASPRTSSDYSYNCAPPRPPLSYDFPTPPNFPIPSPNFPTPSPSRAHYPRTSSDFGYASTPPAQYGYGPPQSPLGHTIPHSVPPLSLIPGLRHQGSLPSPHRSSIDYSALPPGCAPPVKFDGQQGKPVVPRGYGYGNGTFSRHDPSSKLASTSERSYVGR</sequence>
<dbReference type="PROSITE" id="PS50004">
    <property type="entry name" value="C2"/>
    <property type="match status" value="1"/>
</dbReference>
<feature type="region of interest" description="Disordered" evidence="1">
    <location>
        <begin position="455"/>
        <end position="709"/>
    </location>
</feature>